<evidence type="ECO:0000259" key="4">
    <source>
        <dbReference type="PROSITE" id="PS50801"/>
    </source>
</evidence>
<protein>
    <submittedName>
        <fullName evidence="5">Uncharacterized protein</fullName>
    </submittedName>
</protein>
<dbReference type="Pfam" id="PF01740">
    <property type="entry name" value="STAS"/>
    <property type="match status" value="1"/>
</dbReference>
<dbReference type="PROSITE" id="PS50112">
    <property type="entry name" value="PAS"/>
    <property type="match status" value="2"/>
</dbReference>
<dbReference type="InterPro" id="IPR013656">
    <property type="entry name" value="PAS_4"/>
</dbReference>
<dbReference type="InterPro" id="IPR000014">
    <property type="entry name" value="PAS"/>
</dbReference>
<dbReference type="Pfam" id="PF08448">
    <property type="entry name" value="PAS_4"/>
    <property type="match status" value="1"/>
</dbReference>
<dbReference type="EMBL" id="BAABRU010000005">
    <property type="protein sequence ID" value="GAA5527998.1"/>
    <property type="molecule type" value="Genomic_DNA"/>
</dbReference>
<dbReference type="CDD" id="cd07041">
    <property type="entry name" value="STAS_RsbR_RsbS_like"/>
    <property type="match status" value="1"/>
</dbReference>
<dbReference type="Gene3D" id="3.30.450.20">
    <property type="entry name" value="PAS domain"/>
    <property type="match status" value="3"/>
</dbReference>
<feature type="domain" description="PAS" evidence="2">
    <location>
        <begin position="153"/>
        <end position="229"/>
    </location>
</feature>
<dbReference type="InterPro" id="IPR035965">
    <property type="entry name" value="PAS-like_dom_sf"/>
</dbReference>
<dbReference type="SUPFAM" id="SSF52091">
    <property type="entry name" value="SpoIIaa-like"/>
    <property type="match status" value="1"/>
</dbReference>
<reference evidence="5 6" key="1">
    <citation type="submission" date="2024-02" db="EMBL/GenBank/DDBJ databases">
        <title>Herpetosiphon gulosus NBRC 112829.</title>
        <authorList>
            <person name="Ichikawa N."/>
            <person name="Katano-Makiyama Y."/>
            <person name="Hidaka K."/>
        </authorList>
    </citation>
    <scope>NUCLEOTIDE SEQUENCE [LARGE SCALE GENOMIC DNA]</scope>
    <source>
        <strain evidence="5 6">NBRC 112829</strain>
    </source>
</reference>
<dbReference type="SMART" id="SM00091">
    <property type="entry name" value="PAS"/>
    <property type="match status" value="3"/>
</dbReference>
<dbReference type="RefSeq" id="WP_345721604.1">
    <property type="nucleotide sequence ID" value="NZ_BAABRU010000005.1"/>
</dbReference>
<dbReference type="SUPFAM" id="SSF55785">
    <property type="entry name" value="PYP-like sensor domain (PAS domain)"/>
    <property type="match status" value="3"/>
</dbReference>
<keyword evidence="1" id="KW-0597">Phosphoprotein</keyword>
<evidence type="ECO:0000259" key="3">
    <source>
        <dbReference type="PROSITE" id="PS50113"/>
    </source>
</evidence>
<dbReference type="Gene3D" id="3.30.750.24">
    <property type="entry name" value="STAS domain"/>
    <property type="match status" value="1"/>
</dbReference>
<comment type="caution">
    <text evidence="5">The sequence shown here is derived from an EMBL/GenBank/DDBJ whole genome shotgun (WGS) entry which is preliminary data.</text>
</comment>
<evidence type="ECO:0000313" key="6">
    <source>
        <dbReference type="Proteomes" id="UP001428290"/>
    </source>
</evidence>
<feature type="domain" description="STAS" evidence="4">
    <location>
        <begin position="422"/>
        <end position="533"/>
    </location>
</feature>
<dbReference type="PANTHER" id="PTHR33745">
    <property type="entry name" value="RSBT ANTAGONIST PROTEIN RSBS-RELATED"/>
    <property type="match status" value="1"/>
</dbReference>
<dbReference type="InterPro" id="IPR002645">
    <property type="entry name" value="STAS_dom"/>
</dbReference>
<name>A0ABP9WZJ2_9CHLR</name>
<dbReference type="InterPro" id="IPR036513">
    <property type="entry name" value="STAS_dom_sf"/>
</dbReference>
<dbReference type="PROSITE" id="PS50801">
    <property type="entry name" value="STAS"/>
    <property type="match status" value="1"/>
</dbReference>
<dbReference type="InterPro" id="IPR013767">
    <property type="entry name" value="PAS_fold"/>
</dbReference>
<dbReference type="Proteomes" id="UP001428290">
    <property type="component" value="Unassembled WGS sequence"/>
</dbReference>
<keyword evidence="6" id="KW-1185">Reference proteome</keyword>
<dbReference type="Pfam" id="PF00989">
    <property type="entry name" value="PAS"/>
    <property type="match status" value="1"/>
</dbReference>
<evidence type="ECO:0000313" key="5">
    <source>
        <dbReference type="EMBL" id="GAA5527998.1"/>
    </source>
</evidence>
<accession>A0ABP9WZJ2</accession>
<dbReference type="PANTHER" id="PTHR33745:SF3">
    <property type="entry name" value="RSBT CO-ANTAGONIST PROTEIN RSBRC"/>
    <property type="match status" value="1"/>
</dbReference>
<evidence type="ECO:0000256" key="1">
    <source>
        <dbReference type="ARBA" id="ARBA00022553"/>
    </source>
</evidence>
<dbReference type="InterPro" id="IPR051932">
    <property type="entry name" value="Bact_StressResp_Reg"/>
</dbReference>
<dbReference type="NCBIfam" id="TIGR00229">
    <property type="entry name" value="sensory_box"/>
    <property type="match status" value="2"/>
</dbReference>
<organism evidence="5 6">
    <name type="scientific">Herpetosiphon gulosus</name>
    <dbReference type="NCBI Taxonomy" id="1973496"/>
    <lineage>
        <taxon>Bacteria</taxon>
        <taxon>Bacillati</taxon>
        <taxon>Chloroflexota</taxon>
        <taxon>Chloroflexia</taxon>
        <taxon>Herpetosiphonales</taxon>
        <taxon>Herpetosiphonaceae</taxon>
        <taxon>Herpetosiphon</taxon>
    </lineage>
</organism>
<dbReference type="InterPro" id="IPR000700">
    <property type="entry name" value="PAS-assoc_C"/>
</dbReference>
<sequence>MGTDVYVDRDETTIDLHQTIINLRAQNSIYEQILDAIPDLILYKGPGSHIRYANRAFREYYGMDSQQLQDLIDADFNQPSYTEQYIRDDAQVFQTGQALVINSEPVTRYTGEVHLFATTKHPIRNHDGSIIGTVGISRDLSNEVAASAALTDNEARLQRIIENVPGMVYQFLLEPDHTMRFPFVSTGSRDIYGLEPEAIMQNASIVTEAVNPTDRLRFQEAIMASAQTLEPWRWEGRVYINGQENWLQGASRPTKLANGAILWDGLLLNITQQKQAEALLGRFDTILSSTPDLVAIADLSGQMQYLNPAARRLLRLEPTDQVSQLTWYDLHPDKTEQTWLAKTLHHAQIHGSWMGEHQLKTAQGQQLPVMYQMLCHYDIDHQPSFFSMIAHDISDQKQAEAERQRLHEEVIRTQQQALIELSTPLIPIADTVVLLPLVGSVDTARAQQFMETLLEGVHTNKAQIAIVDVTGVPVMDTQVAGLLIRAATSVQLLGARVIITGIRPELAQTLVTLGVDFRSIMTHSSLQQGITYAINATRGQQLNVRYRGN</sequence>
<feature type="domain" description="PAS" evidence="2">
    <location>
        <begin position="279"/>
        <end position="336"/>
    </location>
</feature>
<gene>
    <name evidence="5" type="ORF">Hgul01_01793</name>
</gene>
<feature type="domain" description="PAC" evidence="3">
    <location>
        <begin position="94"/>
        <end position="152"/>
    </location>
</feature>
<evidence type="ECO:0000259" key="2">
    <source>
        <dbReference type="PROSITE" id="PS50112"/>
    </source>
</evidence>
<dbReference type="CDD" id="cd00130">
    <property type="entry name" value="PAS"/>
    <property type="match status" value="3"/>
</dbReference>
<dbReference type="PROSITE" id="PS50113">
    <property type="entry name" value="PAC"/>
    <property type="match status" value="1"/>
</dbReference>
<proteinExistence type="predicted"/>